<dbReference type="Proteomes" id="UP000198711">
    <property type="component" value="Unassembled WGS sequence"/>
</dbReference>
<evidence type="ECO:0000256" key="7">
    <source>
        <dbReference type="PROSITE-ProRule" id="PRU01360"/>
    </source>
</evidence>
<dbReference type="Pfam" id="PF07715">
    <property type="entry name" value="Plug"/>
    <property type="match status" value="1"/>
</dbReference>
<comment type="subcellular location">
    <subcellularLocation>
        <location evidence="1 7">Cell outer membrane</location>
        <topology evidence="1 7">Multi-pass membrane protein</topology>
    </subcellularLocation>
</comment>
<keyword evidence="5 7" id="KW-0472">Membrane</keyword>
<keyword evidence="10" id="KW-1185">Reference proteome</keyword>
<dbReference type="EMBL" id="FNNO01000001">
    <property type="protein sequence ID" value="SDW22257.1"/>
    <property type="molecule type" value="Genomic_DNA"/>
</dbReference>
<dbReference type="SUPFAM" id="SSF49464">
    <property type="entry name" value="Carboxypeptidase regulatory domain-like"/>
    <property type="match status" value="1"/>
</dbReference>
<organism evidence="9 10">
    <name type="scientific">Hydrobacter penzbergensis</name>
    <dbReference type="NCBI Taxonomy" id="1235997"/>
    <lineage>
        <taxon>Bacteria</taxon>
        <taxon>Pseudomonadati</taxon>
        <taxon>Bacteroidota</taxon>
        <taxon>Chitinophagia</taxon>
        <taxon>Chitinophagales</taxon>
        <taxon>Chitinophagaceae</taxon>
        <taxon>Hydrobacter</taxon>
    </lineage>
</organism>
<comment type="caution">
    <text evidence="9">The sequence shown here is derived from an EMBL/GenBank/DDBJ whole genome shotgun (WGS) entry which is preliminary data.</text>
</comment>
<dbReference type="InterPro" id="IPR037066">
    <property type="entry name" value="Plug_dom_sf"/>
</dbReference>
<dbReference type="SUPFAM" id="SSF56935">
    <property type="entry name" value="Porins"/>
    <property type="match status" value="1"/>
</dbReference>
<evidence type="ECO:0000259" key="8">
    <source>
        <dbReference type="Pfam" id="PF07715"/>
    </source>
</evidence>
<protein>
    <submittedName>
        <fullName evidence="9">TonB-linked outer membrane protein, SusC/RagA family</fullName>
    </submittedName>
</protein>
<accession>A0A8X8ID50</accession>
<dbReference type="InterPro" id="IPR023996">
    <property type="entry name" value="TonB-dep_OMP_SusC/RagA"/>
</dbReference>
<evidence type="ECO:0000256" key="1">
    <source>
        <dbReference type="ARBA" id="ARBA00004571"/>
    </source>
</evidence>
<sequence length="1049" mass="116122">MMKTTIIRRLIVSGAKYKTRPLLLIALLLSFSWTHAQALKITGTLKDAKGEPLSGATVSVKGKAQSATVTNANGKFTINAEAKDVLVFSHVGYSSKEEPVNGRTVINPSLTASASDLDEVVVVGYGTQKKRDVTGAISSINSKNIEERQPVNLFDALQGQAAGVLVVNDGGGAPGAEGIIQIRGASTLNGGNGPLYLVDGVITPNASTINPMDIERVEVLKDAASAAIYGARAANGVIIITTKKGKEGKPRIDLSYSRIFGKLAHKLPQNNAAEVREFRRIQSTNPTGSTGGNTDSLNPGFNSDNDLQQLLLGNLGDRQQINLGVSGGQKGLNFYTGLNYLDDKSIIINSYIKRMQVRTNVEYQASPKLKYIGNMSFIWQKGNEIPIGRTVNVAFDRPAYSLIYYPDGSLTSYVGSKRNPVANALLETNKTEVFGIQLSNSLQYQFNKDLMFTTTFNAMLDQRQNISFSPRYLSANRDQNSGSNDMQKTFTWEYQAFFNYNKTFGGVHSLQGVLGFDADTRRFDQAHSEYANVVSEDIFVTNPSYITASKTNTNADVNAGASLFTRLNYSYKGRYTLAGIYRRDGSSRFGSEARWGNFYSASAGWRFSDEPFMNWTRNVLSDGRFRIGIGQVGNDKIGSNDYLNKIIFAGNYNGVGGAYTTPTFGNEQVHWETTIQQNAGVDLTFFHGRLLFTAEYYIKTTKDLLYEKALPGEVGFDNVKVNLGTLENRGLEFSVKGMPIVAKSRNKGVTWEIGGNISFERGRIKELGDGTPFVVGNKWYIEPGGRIGNFFGWRNLGVYAWNESNAYNDNWDRLTLVLDKDGKPLYDNGAPVYLFNGQRYTGYVHSLYDPSGKLRGGDAIWQNTNKDSLIDDRDRQILANAQPKFYLGILNNITYKQFMLSFLINASFGSNVYNALLFNQSYPSNTGAGSPDMVYNVWRKPGDIAKYPYYPEAKNRGNQKTDGNSLFIEDGSFIRLSSMRLSYTFLPNAVQKIFMKGLTVYAYGTNLLTWTNYRGYDPEFSATNILQPGNDTGKYPKRREFGFGVNVNF</sequence>
<evidence type="ECO:0000256" key="5">
    <source>
        <dbReference type="ARBA" id="ARBA00023136"/>
    </source>
</evidence>
<keyword evidence="2 7" id="KW-0813">Transport</keyword>
<dbReference type="Pfam" id="PF13715">
    <property type="entry name" value="CarbopepD_reg_2"/>
    <property type="match status" value="1"/>
</dbReference>
<gene>
    <name evidence="9" type="ORF">SAMN05444410_101551</name>
</gene>
<dbReference type="InterPro" id="IPR039426">
    <property type="entry name" value="TonB-dep_rcpt-like"/>
</dbReference>
<evidence type="ECO:0000256" key="3">
    <source>
        <dbReference type="ARBA" id="ARBA00022452"/>
    </source>
</evidence>
<dbReference type="InterPro" id="IPR036942">
    <property type="entry name" value="Beta-barrel_TonB_sf"/>
</dbReference>
<dbReference type="Gene3D" id="2.60.40.1120">
    <property type="entry name" value="Carboxypeptidase-like, regulatory domain"/>
    <property type="match status" value="1"/>
</dbReference>
<dbReference type="InterPro" id="IPR008969">
    <property type="entry name" value="CarboxyPept-like_regulatory"/>
</dbReference>
<evidence type="ECO:0000313" key="9">
    <source>
        <dbReference type="EMBL" id="SDW22257.1"/>
    </source>
</evidence>
<dbReference type="NCBIfam" id="TIGR04056">
    <property type="entry name" value="OMP_RagA_SusC"/>
    <property type="match status" value="1"/>
</dbReference>
<keyword evidence="3 7" id="KW-1134">Transmembrane beta strand</keyword>
<dbReference type="PROSITE" id="PS52016">
    <property type="entry name" value="TONB_DEPENDENT_REC_3"/>
    <property type="match status" value="1"/>
</dbReference>
<proteinExistence type="inferred from homology"/>
<dbReference type="AlphaFoldDB" id="A0A8X8ID50"/>
<feature type="domain" description="TonB-dependent receptor plug" evidence="8">
    <location>
        <begin position="129"/>
        <end position="237"/>
    </location>
</feature>
<dbReference type="Gene3D" id="2.170.130.10">
    <property type="entry name" value="TonB-dependent receptor, plug domain"/>
    <property type="match status" value="1"/>
</dbReference>
<comment type="similarity">
    <text evidence="7">Belongs to the TonB-dependent receptor family.</text>
</comment>
<name>A0A8X8ID50_9BACT</name>
<evidence type="ECO:0000256" key="2">
    <source>
        <dbReference type="ARBA" id="ARBA00022448"/>
    </source>
</evidence>
<dbReference type="InterPro" id="IPR023997">
    <property type="entry name" value="TonB-dep_OMP_SusC/RagA_CS"/>
</dbReference>
<evidence type="ECO:0000256" key="4">
    <source>
        <dbReference type="ARBA" id="ARBA00022692"/>
    </source>
</evidence>
<dbReference type="NCBIfam" id="TIGR04057">
    <property type="entry name" value="SusC_RagA_signa"/>
    <property type="match status" value="1"/>
</dbReference>
<evidence type="ECO:0000256" key="6">
    <source>
        <dbReference type="ARBA" id="ARBA00023237"/>
    </source>
</evidence>
<dbReference type="RefSeq" id="WP_257574664.1">
    <property type="nucleotide sequence ID" value="NZ_FNNO01000001.1"/>
</dbReference>
<dbReference type="InterPro" id="IPR012910">
    <property type="entry name" value="Plug_dom"/>
</dbReference>
<dbReference type="Gene3D" id="2.40.170.20">
    <property type="entry name" value="TonB-dependent receptor, beta-barrel domain"/>
    <property type="match status" value="1"/>
</dbReference>
<keyword evidence="4 7" id="KW-0812">Transmembrane</keyword>
<keyword evidence="6 7" id="KW-0998">Cell outer membrane</keyword>
<reference evidence="9 10" key="1">
    <citation type="submission" date="2016-10" db="EMBL/GenBank/DDBJ databases">
        <authorList>
            <person name="Varghese N."/>
            <person name="Submissions S."/>
        </authorList>
    </citation>
    <scope>NUCLEOTIDE SEQUENCE [LARGE SCALE GENOMIC DNA]</scope>
    <source>
        <strain evidence="9 10">DSM 25353</strain>
    </source>
</reference>
<evidence type="ECO:0000313" key="10">
    <source>
        <dbReference type="Proteomes" id="UP000198711"/>
    </source>
</evidence>
<dbReference type="GO" id="GO:0009279">
    <property type="term" value="C:cell outer membrane"/>
    <property type="evidence" value="ECO:0007669"/>
    <property type="project" value="UniProtKB-SubCell"/>
</dbReference>